<reference evidence="9 10" key="1">
    <citation type="submission" date="2022-06" db="EMBL/GenBank/DDBJ databases">
        <title>Genomic Encyclopedia of Archaeal and Bacterial Type Strains, Phase II (KMG-II): from individual species to whole genera.</title>
        <authorList>
            <person name="Goeker M."/>
        </authorList>
    </citation>
    <scope>NUCLEOTIDE SEQUENCE [LARGE SCALE GENOMIC DNA]</scope>
    <source>
        <strain evidence="9 10">DSM 44255</strain>
    </source>
</reference>
<dbReference type="PANTHER" id="PTHR43297:SF2">
    <property type="entry name" value="DIPEPTIDE TRANSPORT ATP-BINDING PROTEIN DPPD"/>
    <property type="match status" value="1"/>
</dbReference>
<dbReference type="RefSeq" id="WP_253890713.1">
    <property type="nucleotide sequence ID" value="NZ_BAAAVB010000004.1"/>
</dbReference>
<keyword evidence="4" id="KW-1003">Cell membrane</keyword>
<dbReference type="InterPro" id="IPR017871">
    <property type="entry name" value="ABC_transporter-like_CS"/>
</dbReference>
<protein>
    <submittedName>
        <fullName evidence="9">Peptide/nickel transport system ATP-binding protein</fullName>
    </submittedName>
</protein>
<evidence type="ECO:0000259" key="8">
    <source>
        <dbReference type="PROSITE" id="PS50893"/>
    </source>
</evidence>
<name>A0ABT1IMV7_9PSEU</name>
<evidence type="ECO:0000256" key="7">
    <source>
        <dbReference type="ARBA" id="ARBA00023136"/>
    </source>
</evidence>
<dbReference type="InterPro" id="IPR013563">
    <property type="entry name" value="Oligopep_ABC_C"/>
</dbReference>
<evidence type="ECO:0000256" key="6">
    <source>
        <dbReference type="ARBA" id="ARBA00022840"/>
    </source>
</evidence>
<accession>A0ABT1IMV7</accession>
<keyword evidence="3" id="KW-0813">Transport</keyword>
<keyword evidence="5" id="KW-0547">Nucleotide-binding</keyword>
<evidence type="ECO:0000256" key="4">
    <source>
        <dbReference type="ARBA" id="ARBA00022475"/>
    </source>
</evidence>
<dbReference type="Pfam" id="PF00005">
    <property type="entry name" value="ABC_tran"/>
    <property type="match status" value="2"/>
</dbReference>
<evidence type="ECO:0000256" key="2">
    <source>
        <dbReference type="ARBA" id="ARBA00005417"/>
    </source>
</evidence>
<dbReference type="PANTHER" id="PTHR43297">
    <property type="entry name" value="OLIGOPEPTIDE TRANSPORT ATP-BINDING PROTEIN APPD"/>
    <property type="match status" value="1"/>
</dbReference>
<dbReference type="Pfam" id="PF08352">
    <property type="entry name" value="oligo_HPY"/>
    <property type="match status" value="1"/>
</dbReference>
<dbReference type="PROSITE" id="PS00211">
    <property type="entry name" value="ABC_TRANSPORTER_1"/>
    <property type="match status" value="1"/>
</dbReference>
<feature type="domain" description="ABC transporter" evidence="8">
    <location>
        <begin position="278"/>
        <end position="518"/>
    </location>
</feature>
<dbReference type="CDD" id="cd03257">
    <property type="entry name" value="ABC_NikE_OppD_transporters"/>
    <property type="match status" value="2"/>
</dbReference>
<comment type="subcellular location">
    <subcellularLocation>
        <location evidence="1">Cell membrane</location>
        <topology evidence="1">Peripheral membrane protein</topology>
    </subcellularLocation>
</comment>
<dbReference type="InterPro" id="IPR003439">
    <property type="entry name" value="ABC_transporter-like_ATP-bd"/>
</dbReference>
<comment type="similarity">
    <text evidence="2">Belongs to the ABC transporter superfamily.</text>
</comment>
<evidence type="ECO:0000313" key="9">
    <source>
        <dbReference type="EMBL" id="MCP2273511.1"/>
    </source>
</evidence>
<evidence type="ECO:0000313" key="10">
    <source>
        <dbReference type="Proteomes" id="UP001205185"/>
    </source>
</evidence>
<dbReference type="InterPro" id="IPR003593">
    <property type="entry name" value="AAA+_ATPase"/>
</dbReference>
<keyword evidence="6 9" id="KW-0067">ATP-binding</keyword>
<dbReference type="SMART" id="SM00382">
    <property type="entry name" value="AAA"/>
    <property type="match status" value="2"/>
</dbReference>
<organism evidence="9 10">
    <name type="scientific">Actinokineospora diospyrosa</name>
    <dbReference type="NCBI Taxonomy" id="103728"/>
    <lineage>
        <taxon>Bacteria</taxon>
        <taxon>Bacillati</taxon>
        <taxon>Actinomycetota</taxon>
        <taxon>Actinomycetes</taxon>
        <taxon>Pseudonocardiales</taxon>
        <taxon>Pseudonocardiaceae</taxon>
        <taxon>Actinokineospora</taxon>
    </lineage>
</organism>
<dbReference type="GO" id="GO:0005524">
    <property type="term" value="F:ATP binding"/>
    <property type="evidence" value="ECO:0007669"/>
    <property type="project" value="UniProtKB-KW"/>
</dbReference>
<sequence>MTALLEIRDLTVSYHTKTGVVPAVRGANITVAAGEIVAVVGESGSGKSTTAHAAIGLLPRGGRVEAGSITFAGRELTGLSDRQWQQVRGTDIALVPQDPTVSLDPVRRVGDQVAEVLLVHRLATRRAAAAEAVELLRRAGITEAERRAKQYPHELSGGLRQRVLIAIALAGRPRLIIADEPTSALDVTVQREILDHLEGLAAESGTAVLLITHDLGVAADRAARIVVMSRGEVVETGPARELLATPEHAYTRELLAAAPSLAREPLRPRRDAGPEVLLTVSGIAKSFDGRTRVVDDVSFSLTRGRTLALVGESGSGKTTTARMVVGLETPTAGTVTFDGNDITRLGREELRRLRRRFQLVYQNPYASLNPRFTIEDVVTEPLRAFDVGTKAERHTRAAELLDQVALPSTMLARKPAELSGGQRQRAAIARALALNPDLLVCDEPVSALDVSVQAQILRLLVRLQEELGLAYLFITHDLAVVREIADHIAVMRGGRVVEHGPADAVLGSPTEEYTRELLAAIPGQVSASPPPVTA</sequence>
<dbReference type="PROSITE" id="PS50893">
    <property type="entry name" value="ABC_TRANSPORTER_2"/>
    <property type="match status" value="2"/>
</dbReference>
<keyword evidence="10" id="KW-1185">Reference proteome</keyword>
<dbReference type="NCBIfam" id="NF007739">
    <property type="entry name" value="PRK10419.1"/>
    <property type="match status" value="2"/>
</dbReference>
<feature type="domain" description="ABC transporter" evidence="8">
    <location>
        <begin position="5"/>
        <end position="255"/>
    </location>
</feature>
<evidence type="ECO:0000256" key="1">
    <source>
        <dbReference type="ARBA" id="ARBA00004202"/>
    </source>
</evidence>
<dbReference type="InterPro" id="IPR050388">
    <property type="entry name" value="ABC_Ni/Peptide_Import"/>
</dbReference>
<evidence type="ECO:0000256" key="5">
    <source>
        <dbReference type="ARBA" id="ARBA00022741"/>
    </source>
</evidence>
<dbReference type="InterPro" id="IPR027417">
    <property type="entry name" value="P-loop_NTPase"/>
</dbReference>
<dbReference type="EMBL" id="JAMTCO010000017">
    <property type="protein sequence ID" value="MCP2273511.1"/>
    <property type="molecule type" value="Genomic_DNA"/>
</dbReference>
<keyword evidence="7" id="KW-0472">Membrane</keyword>
<evidence type="ECO:0000256" key="3">
    <source>
        <dbReference type="ARBA" id="ARBA00022448"/>
    </source>
</evidence>
<dbReference type="Proteomes" id="UP001205185">
    <property type="component" value="Unassembled WGS sequence"/>
</dbReference>
<dbReference type="Gene3D" id="3.40.50.300">
    <property type="entry name" value="P-loop containing nucleotide triphosphate hydrolases"/>
    <property type="match status" value="2"/>
</dbReference>
<comment type="caution">
    <text evidence="9">The sequence shown here is derived from an EMBL/GenBank/DDBJ whole genome shotgun (WGS) entry which is preliminary data.</text>
</comment>
<proteinExistence type="inferred from homology"/>
<dbReference type="SUPFAM" id="SSF52540">
    <property type="entry name" value="P-loop containing nucleoside triphosphate hydrolases"/>
    <property type="match status" value="2"/>
</dbReference>
<dbReference type="NCBIfam" id="NF008453">
    <property type="entry name" value="PRK11308.1"/>
    <property type="match status" value="2"/>
</dbReference>
<gene>
    <name evidence="9" type="ORF">LV75_006041</name>
</gene>